<gene>
    <name evidence="1" type="ORF">OXX778_LOCUS18731</name>
</gene>
<evidence type="ECO:0000313" key="2">
    <source>
        <dbReference type="Proteomes" id="UP000663879"/>
    </source>
</evidence>
<name>A0A814KCG7_9BILA</name>
<accession>A0A814KCG7</accession>
<sequence length="131" mass="15210">MKGGSKGLAARVRLEAPTALYIHCYAHRLNLALQYQRISARDVIRSITTIAIKEARIKEIKNELLNSEKLKSYFEENPREAQILRHDKELNVTKLDEHLRNVPDYIIPPSLRGIQLKNLTNKKIKIRIKNE</sequence>
<evidence type="ECO:0000313" key="1">
    <source>
        <dbReference type="EMBL" id="CAF1049043.1"/>
    </source>
</evidence>
<reference evidence="1" key="1">
    <citation type="submission" date="2021-02" db="EMBL/GenBank/DDBJ databases">
        <authorList>
            <person name="Nowell W R."/>
        </authorList>
    </citation>
    <scope>NUCLEOTIDE SEQUENCE</scope>
    <source>
        <strain evidence="1">Ploen Becks lab</strain>
    </source>
</reference>
<proteinExistence type="predicted"/>
<keyword evidence="2" id="KW-1185">Reference proteome</keyword>
<comment type="caution">
    <text evidence="1">The sequence shown here is derived from an EMBL/GenBank/DDBJ whole genome shotgun (WGS) entry which is preliminary data.</text>
</comment>
<dbReference type="EMBL" id="CAJNOC010005319">
    <property type="protein sequence ID" value="CAF1049043.1"/>
    <property type="molecule type" value="Genomic_DNA"/>
</dbReference>
<dbReference type="Proteomes" id="UP000663879">
    <property type="component" value="Unassembled WGS sequence"/>
</dbReference>
<dbReference type="AlphaFoldDB" id="A0A814KCG7"/>
<organism evidence="1 2">
    <name type="scientific">Brachionus calyciflorus</name>
    <dbReference type="NCBI Taxonomy" id="104777"/>
    <lineage>
        <taxon>Eukaryota</taxon>
        <taxon>Metazoa</taxon>
        <taxon>Spiralia</taxon>
        <taxon>Gnathifera</taxon>
        <taxon>Rotifera</taxon>
        <taxon>Eurotatoria</taxon>
        <taxon>Monogononta</taxon>
        <taxon>Pseudotrocha</taxon>
        <taxon>Ploima</taxon>
        <taxon>Brachionidae</taxon>
        <taxon>Brachionus</taxon>
    </lineage>
</organism>
<protein>
    <submittedName>
        <fullName evidence="1">Uncharacterized protein</fullName>
    </submittedName>
</protein>
<dbReference type="OrthoDB" id="1191041at2759"/>